<evidence type="ECO:0000313" key="2">
    <source>
        <dbReference type="EMBL" id="MBA0700174.1"/>
    </source>
</evidence>
<protein>
    <recommendedName>
        <fullName evidence="1">Xrn1 helical domain-containing protein</fullName>
    </recommendedName>
</protein>
<dbReference type="Pfam" id="PF17846">
    <property type="entry name" value="XRN_M"/>
    <property type="match status" value="1"/>
</dbReference>
<keyword evidence="3" id="KW-1185">Reference proteome</keyword>
<accession>A0A7J8YMF2</accession>
<feature type="domain" description="Xrn1 helical" evidence="1">
    <location>
        <begin position="4"/>
        <end position="64"/>
    </location>
</feature>
<dbReference type="AlphaFoldDB" id="A0A7J8YMF2"/>
<organism evidence="2 3">
    <name type="scientific">Gossypium aridum</name>
    <name type="common">American cotton</name>
    <name type="synonym">Erioxylum aridum</name>
    <dbReference type="NCBI Taxonomy" id="34290"/>
    <lineage>
        <taxon>Eukaryota</taxon>
        <taxon>Viridiplantae</taxon>
        <taxon>Streptophyta</taxon>
        <taxon>Embryophyta</taxon>
        <taxon>Tracheophyta</taxon>
        <taxon>Spermatophyta</taxon>
        <taxon>Magnoliopsida</taxon>
        <taxon>eudicotyledons</taxon>
        <taxon>Gunneridae</taxon>
        <taxon>Pentapetalae</taxon>
        <taxon>rosids</taxon>
        <taxon>malvids</taxon>
        <taxon>Malvales</taxon>
        <taxon>Malvaceae</taxon>
        <taxon>Malvoideae</taxon>
        <taxon>Gossypium</taxon>
    </lineage>
</organism>
<proteinExistence type="predicted"/>
<comment type="caution">
    <text evidence="2">The sequence shown here is derived from an EMBL/GenBank/DDBJ whole genome shotgun (WGS) entry which is preliminary data.</text>
</comment>
<feature type="non-terminal residue" evidence="2">
    <location>
        <position position="129"/>
    </location>
</feature>
<sequence>ILRNTKELKEKLKENLRNKSDFLKNGTITDQVRLGVAGWKKRYYKLKFSAETDLDIEITRKEIVCVLTMKSTLLYLDHVLFCYCNLVYLCRSKSTLRVYYGCFCTIFQMYRRGPGQLSPFSILVEFNTY</sequence>
<reference evidence="2 3" key="1">
    <citation type="journal article" date="2019" name="Genome Biol. Evol.">
        <title>Insights into the evolution of the New World diploid cottons (Gossypium, subgenus Houzingenia) based on genome sequencing.</title>
        <authorList>
            <person name="Grover C.E."/>
            <person name="Arick M.A. 2nd"/>
            <person name="Thrash A."/>
            <person name="Conover J.L."/>
            <person name="Sanders W.S."/>
            <person name="Peterson D.G."/>
            <person name="Frelichowski J.E."/>
            <person name="Scheffler J.A."/>
            <person name="Scheffler B.E."/>
            <person name="Wendel J.F."/>
        </authorList>
    </citation>
    <scope>NUCLEOTIDE SEQUENCE [LARGE SCALE GENOMIC DNA]</scope>
    <source>
        <strain evidence="2">185</strain>
        <tissue evidence="2">Leaf</tissue>
    </source>
</reference>
<name>A0A7J8YMF2_GOSAI</name>
<dbReference type="EMBL" id="JABFAA010000013">
    <property type="protein sequence ID" value="MBA0700174.1"/>
    <property type="molecule type" value="Genomic_DNA"/>
</dbReference>
<dbReference type="InterPro" id="IPR041412">
    <property type="entry name" value="Xrn1_helical"/>
</dbReference>
<evidence type="ECO:0000313" key="3">
    <source>
        <dbReference type="Proteomes" id="UP000593577"/>
    </source>
</evidence>
<dbReference type="Proteomes" id="UP000593577">
    <property type="component" value="Unassembled WGS sequence"/>
</dbReference>
<feature type="non-terminal residue" evidence="2">
    <location>
        <position position="1"/>
    </location>
</feature>
<gene>
    <name evidence="2" type="ORF">Goari_001741</name>
</gene>
<evidence type="ECO:0000259" key="1">
    <source>
        <dbReference type="Pfam" id="PF17846"/>
    </source>
</evidence>